<reference evidence="19 20" key="1">
    <citation type="journal article" date="2019" name="Sci. Data">
        <title>Hybrid genome assembly and annotation of Danionella translucida.</title>
        <authorList>
            <person name="Kadobianskyi M."/>
            <person name="Schulze L."/>
            <person name="Schuelke M."/>
            <person name="Judkewitz B."/>
        </authorList>
    </citation>
    <scope>NUCLEOTIDE SEQUENCE [LARGE SCALE GENOMIC DNA]</scope>
    <source>
        <strain evidence="19 20">Bolton</strain>
    </source>
</reference>
<comment type="catalytic activity">
    <reaction evidence="14">
        <text>1-hexadecanoyl-2-(9Z,12Z-octadecadienoyl)-sn-glycero-3-phospho-(1'-sn-glycerol) + 1-(9Z-octadecenoyl)-sn-glycero-3-phosphate = 1-(9Z)-octadecenoyl-2-(9Z,12Z)-octadecadienoyl-sn-glycero-3-phosphate + 1-hexadecanoyl-sn-glycero-3-phospho-(1'-sn-glycerol)</text>
        <dbReference type="Rhea" id="RHEA:67752"/>
        <dbReference type="ChEBI" id="CHEBI:72840"/>
        <dbReference type="ChEBI" id="CHEBI:74544"/>
        <dbReference type="ChEBI" id="CHEBI:74563"/>
        <dbReference type="ChEBI" id="CHEBI:75158"/>
    </reaction>
    <physiologicalReaction direction="left-to-right" evidence="14">
        <dbReference type="Rhea" id="RHEA:67753"/>
    </physiologicalReaction>
    <physiologicalReaction direction="right-to-left" evidence="14">
        <dbReference type="Rhea" id="RHEA:67754"/>
    </physiologicalReaction>
</comment>
<evidence type="ECO:0000256" key="17">
    <source>
        <dbReference type="SAM" id="MobiDB-lite"/>
    </source>
</evidence>
<keyword evidence="8" id="KW-0472">Membrane</keyword>
<evidence type="ECO:0000256" key="2">
    <source>
        <dbReference type="ARBA" id="ARBA00010524"/>
    </source>
</evidence>
<evidence type="ECO:0000256" key="16">
    <source>
        <dbReference type="RuleBase" id="RU365062"/>
    </source>
</evidence>
<dbReference type="InterPro" id="IPR002123">
    <property type="entry name" value="Plipid/glycerol_acylTrfase"/>
</dbReference>
<evidence type="ECO:0000313" key="19">
    <source>
        <dbReference type="EMBL" id="TRY98578.1"/>
    </source>
</evidence>
<evidence type="ECO:0000256" key="14">
    <source>
        <dbReference type="ARBA" id="ARBA00048978"/>
    </source>
</evidence>
<evidence type="ECO:0000256" key="12">
    <source>
        <dbReference type="ARBA" id="ARBA00048255"/>
    </source>
</evidence>
<keyword evidence="9" id="KW-0012">Acyltransferase</keyword>
<dbReference type="SMART" id="SM00563">
    <property type="entry name" value="PlsC"/>
    <property type="match status" value="1"/>
</dbReference>
<evidence type="ECO:0000256" key="13">
    <source>
        <dbReference type="ARBA" id="ARBA00048751"/>
    </source>
</evidence>
<evidence type="ECO:0000256" key="15">
    <source>
        <dbReference type="ARBA" id="ARBA00049543"/>
    </source>
</evidence>
<sequence>MSGMFECHPGGDLLFQESLIVFSLTFQRVNAVAMPLEVTWPFPQCPRLGWRVTSRVVTGMVGSYSYLWSKYFNSLRVHNQDVLLGLVEERPADTPLITVSNHQSCMDDPYIWGALKFRHLWSLNKMRWTPAASDICFTRELHSSFFSRGKCVPVVRGDGVYQRGLDFLLERLNQGDWVHIFPEGRVNESGEFIRIKWGVGRLISECSLHPVVLPMWHIGMDNVLPNKTPYIPRVGQQVTILVGKPFTVRHLVSSLRAENRSAVGAGVPQDVLRVPPHDAESSSLFFSTDGDAEDNHRLHSRGVSQPESPGGGSTSQVSEGHVTPGSPQHHPGLTESEHQELLHGSRCAHGWLWYSLNLRRGLISLPVKLFMDLLEW</sequence>
<dbReference type="PANTHER" id="PTHR12497">
    <property type="entry name" value="TAZ PROTEIN TAFAZZIN"/>
    <property type="match status" value="1"/>
</dbReference>
<keyword evidence="4" id="KW-1000">Mitochondrion outer membrane</keyword>
<dbReference type="AlphaFoldDB" id="A0A553R8R9"/>
<dbReference type="Pfam" id="PF01553">
    <property type="entry name" value="Acyltransferase"/>
    <property type="match status" value="1"/>
</dbReference>
<dbReference type="GO" id="GO:0035965">
    <property type="term" value="P:cardiolipin acyl-chain remodeling"/>
    <property type="evidence" value="ECO:0007669"/>
    <property type="project" value="TreeGrafter"/>
</dbReference>
<dbReference type="EMBL" id="SRMA01025157">
    <property type="protein sequence ID" value="TRY98578.1"/>
    <property type="molecule type" value="Genomic_DNA"/>
</dbReference>
<evidence type="ECO:0000256" key="11">
    <source>
        <dbReference type="ARBA" id="ARBA00047906"/>
    </source>
</evidence>
<dbReference type="GO" id="GO:0007007">
    <property type="term" value="P:inner mitochondrial membrane organization"/>
    <property type="evidence" value="ECO:0007669"/>
    <property type="project" value="TreeGrafter"/>
</dbReference>
<proteinExistence type="inferred from homology"/>
<evidence type="ECO:0000256" key="4">
    <source>
        <dbReference type="ARBA" id="ARBA00022787"/>
    </source>
</evidence>
<evidence type="ECO:0000256" key="10">
    <source>
        <dbReference type="ARBA" id="ARBA00024323"/>
    </source>
</evidence>
<evidence type="ECO:0000256" key="6">
    <source>
        <dbReference type="ARBA" id="ARBA00023098"/>
    </source>
</evidence>
<evidence type="ECO:0000259" key="18">
    <source>
        <dbReference type="SMART" id="SM00563"/>
    </source>
</evidence>
<dbReference type="GO" id="GO:0005743">
    <property type="term" value="C:mitochondrial inner membrane"/>
    <property type="evidence" value="ECO:0007669"/>
    <property type="project" value="UniProtKB-SubCell"/>
</dbReference>
<dbReference type="CDD" id="cd07989">
    <property type="entry name" value="LPLAT_AGPAT-like"/>
    <property type="match status" value="1"/>
</dbReference>
<dbReference type="PRINTS" id="PR00979">
    <property type="entry name" value="TAFAZZIN"/>
</dbReference>
<accession>A0A553R8R9</accession>
<dbReference type="GO" id="GO:0005741">
    <property type="term" value="C:mitochondrial outer membrane"/>
    <property type="evidence" value="ECO:0007669"/>
    <property type="project" value="UniProtKB-SubCell"/>
</dbReference>
<comment type="caution">
    <text evidence="19">The sequence shown here is derived from an EMBL/GenBank/DDBJ whole genome shotgun (WGS) entry which is preliminary data.</text>
</comment>
<dbReference type="SUPFAM" id="SSF69593">
    <property type="entry name" value="Glycerol-3-phosphate (1)-acyltransferase"/>
    <property type="match status" value="1"/>
</dbReference>
<evidence type="ECO:0000313" key="20">
    <source>
        <dbReference type="Proteomes" id="UP000316079"/>
    </source>
</evidence>
<dbReference type="Proteomes" id="UP000316079">
    <property type="component" value="Unassembled WGS sequence"/>
</dbReference>
<dbReference type="InterPro" id="IPR000872">
    <property type="entry name" value="Tafazzin"/>
</dbReference>
<keyword evidence="5" id="KW-0999">Mitochondrion inner membrane</keyword>
<dbReference type="PANTHER" id="PTHR12497:SF0">
    <property type="entry name" value="TAFAZZIN"/>
    <property type="match status" value="1"/>
</dbReference>
<keyword evidence="20" id="KW-1185">Reference proteome</keyword>
<keyword evidence="6" id="KW-0443">Lipid metabolism</keyword>
<comment type="catalytic activity">
    <reaction evidence="15">
        <text>1,2-di-(9Z-octadecenoyl)-sn-glycero-3-phosphocholine + 1-hexadecanoyl-sn-glycero-3-phosphocholine = 1-hexadecanoyl-2-(9Z-octadecenoyl)-sn-glycero-3-phosphocholine + 1-(9Z-octadecenoyl)-sn-glycero-3-phosphocholine</text>
        <dbReference type="Rhea" id="RHEA:43816"/>
        <dbReference type="ChEBI" id="CHEBI:28610"/>
        <dbReference type="ChEBI" id="CHEBI:72998"/>
        <dbReference type="ChEBI" id="CHEBI:73001"/>
        <dbReference type="ChEBI" id="CHEBI:74669"/>
    </reaction>
    <physiologicalReaction direction="left-to-right" evidence="15">
        <dbReference type="Rhea" id="RHEA:43817"/>
    </physiologicalReaction>
    <physiologicalReaction direction="right-to-left" evidence="15">
        <dbReference type="Rhea" id="RHEA:43818"/>
    </physiologicalReaction>
</comment>
<evidence type="ECO:0000256" key="5">
    <source>
        <dbReference type="ARBA" id="ARBA00022792"/>
    </source>
</evidence>
<comment type="subcellular location">
    <subcellularLocation>
        <location evidence="1">Mitochondrion inner membrane</location>
        <topology evidence="1">Peripheral membrane protein</topology>
        <orientation evidence="1">Intermembrane side</orientation>
    </subcellularLocation>
    <subcellularLocation>
        <location evidence="10">Mitochondrion outer membrane</location>
        <topology evidence="10">Peripheral membrane protein</topology>
        <orientation evidence="10">Intermembrane side</orientation>
    </subcellularLocation>
</comment>
<evidence type="ECO:0000256" key="9">
    <source>
        <dbReference type="ARBA" id="ARBA00023315"/>
    </source>
</evidence>
<organism evidence="19 20">
    <name type="scientific">Danionella cerebrum</name>
    <dbReference type="NCBI Taxonomy" id="2873325"/>
    <lineage>
        <taxon>Eukaryota</taxon>
        <taxon>Metazoa</taxon>
        <taxon>Chordata</taxon>
        <taxon>Craniata</taxon>
        <taxon>Vertebrata</taxon>
        <taxon>Euteleostomi</taxon>
        <taxon>Actinopterygii</taxon>
        <taxon>Neopterygii</taxon>
        <taxon>Teleostei</taxon>
        <taxon>Ostariophysi</taxon>
        <taxon>Cypriniformes</taxon>
        <taxon>Danionidae</taxon>
        <taxon>Danioninae</taxon>
        <taxon>Danionella</taxon>
    </lineage>
</organism>
<keyword evidence="3" id="KW-0808">Transferase</keyword>
<name>A0A553R8R9_9TELE</name>
<comment type="catalytic activity">
    <reaction evidence="11">
        <text>1'-[1,2-diacyl-sn-glycero-3-phospho],3'-[1-acyl-sn-glycero-3-phospho]-glycerol + a 1,2-diacyl-sn-glycero-3-phosphocholine = a cardiolipin + a 1-acyl-sn-glycero-3-phosphocholine</text>
        <dbReference type="Rhea" id="RHEA:33731"/>
        <dbReference type="ChEBI" id="CHEBI:57643"/>
        <dbReference type="ChEBI" id="CHEBI:58168"/>
        <dbReference type="ChEBI" id="CHEBI:62237"/>
        <dbReference type="ChEBI" id="CHEBI:64743"/>
    </reaction>
    <physiologicalReaction direction="left-to-right" evidence="11">
        <dbReference type="Rhea" id="RHEA:33732"/>
    </physiologicalReaction>
    <physiologicalReaction direction="right-to-left" evidence="11">
        <dbReference type="Rhea" id="RHEA:33733"/>
    </physiologicalReaction>
</comment>
<feature type="domain" description="Phospholipid/glycerol acyltransferase" evidence="18">
    <location>
        <begin position="96"/>
        <end position="220"/>
    </location>
</feature>
<gene>
    <name evidence="19" type="ORF">DNTS_005275</name>
</gene>
<dbReference type="GO" id="GO:0047184">
    <property type="term" value="F:1-acylglycerophosphocholine O-acyltransferase activity"/>
    <property type="evidence" value="ECO:0007669"/>
    <property type="project" value="TreeGrafter"/>
</dbReference>
<protein>
    <recommendedName>
        <fullName evidence="16">Tafazzin family protein</fullName>
    </recommendedName>
</protein>
<evidence type="ECO:0000256" key="3">
    <source>
        <dbReference type="ARBA" id="ARBA00022679"/>
    </source>
</evidence>
<evidence type="ECO:0000256" key="7">
    <source>
        <dbReference type="ARBA" id="ARBA00023128"/>
    </source>
</evidence>
<evidence type="ECO:0000256" key="1">
    <source>
        <dbReference type="ARBA" id="ARBA00004137"/>
    </source>
</evidence>
<comment type="similarity">
    <text evidence="2 16">Belongs to the taffazin family.</text>
</comment>
<keyword evidence="7" id="KW-0496">Mitochondrion</keyword>
<dbReference type="OrthoDB" id="9985059at2759"/>
<comment type="catalytic activity">
    <reaction evidence="12">
        <text>1-hexadecanoyl-2-(9Z,12Z-octadecadienoyl)-sn-glycero-3-phosphocholine + 1-hexadecanoyl-sn-glycero-3-phosphocholine = 2-(9Z,12Z-octadecadienoyl)-sn-glycero-3-phosphocholine + 1,2-dihexadecanoyl-sn-glycero-3-phosphocholine</text>
        <dbReference type="Rhea" id="RHEA:68988"/>
        <dbReference type="ChEBI" id="CHEBI:72998"/>
        <dbReference type="ChEBI" id="CHEBI:72999"/>
        <dbReference type="ChEBI" id="CHEBI:73002"/>
        <dbReference type="ChEBI" id="CHEBI:76084"/>
    </reaction>
    <physiologicalReaction direction="left-to-right" evidence="12">
        <dbReference type="Rhea" id="RHEA:68989"/>
    </physiologicalReaction>
    <physiologicalReaction direction="right-to-left" evidence="12">
        <dbReference type="Rhea" id="RHEA:68990"/>
    </physiologicalReaction>
</comment>
<feature type="region of interest" description="Disordered" evidence="17">
    <location>
        <begin position="283"/>
        <end position="337"/>
    </location>
</feature>
<evidence type="ECO:0000256" key="8">
    <source>
        <dbReference type="ARBA" id="ARBA00023136"/>
    </source>
</evidence>
<comment type="catalytic activity">
    <reaction evidence="13">
        <text>a 1-acyl-sn-glycero-3-phosphate + a 1,2-diacyl-sn-glycero-3-phospho-(1'-sn-glycerol) = 1-acyl-sn-glycero-3-phospho-(1'-sn-glycerol) + a 1,2-diacyl-sn-glycero-3-phosphate</text>
        <dbReference type="Rhea" id="RHEA:67748"/>
        <dbReference type="ChEBI" id="CHEBI:57970"/>
        <dbReference type="ChEBI" id="CHEBI:58608"/>
        <dbReference type="ChEBI" id="CHEBI:64716"/>
        <dbReference type="ChEBI" id="CHEBI:64840"/>
    </reaction>
    <physiologicalReaction direction="left-to-right" evidence="13">
        <dbReference type="Rhea" id="RHEA:67749"/>
    </physiologicalReaction>
    <physiologicalReaction direction="right-to-left" evidence="13">
        <dbReference type="Rhea" id="RHEA:67750"/>
    </physiologicalReaction>
</comment>